<keyword evidence="4" id="KW-0326">Glycosidase</keyword>
<dbReference type="InterPro" id="IPR028995">
    <property type="entry name" value="Glyco_hydro_57/38_cen_sf"/>
</dbReference>
<dbReference type="PANTHER" id="PTHR46017:SF2">
    <property type="entry name" value="MANNOSYLGLYCERATE HYDROLASE"/>
    <property type="match status" value="1"/>
</dbReference>
<dbReference type="SUPFAM" id="SSF88713">
    <property type="entry name" value="Glycoside hydrolase/deacetylase"/>
    <property type="match status" value="1"/>
</dbReference>
<keyword evidence="3 6" id="KW-0378">Hydrolase</keyword>
<dbReference type="PANTHER" id="PTHR46017">
    <property type="entry name" value="ALPHA-MANNOSIDASE 2C1"/>
    <property type="match status" value="1"/>
</dbReference>
<dbReference type="RefSeq" id="WP_101540706.1">
    <property type="nucleotide sequence ID" value="NZ_PKGS01000006.1"/>
</dbReference>
<dbReference type="CDD" id="cd10814">
    <property type="entry name" value="GH38N_AMII_SpGH38_like"/>
    <property type="match status" value="1"/>
</dbReference>
<dbReference type="InterPro" id="IPR015341">
    <property type="entry name" value="Glyco_hydro_38_cen"/>
</dbReference>
<name>A0A2I1M6E4_9FIRM</name>
<dbReference type="Gene3D" id="2.70.98.30">
    <property type="entry name" value="Golgi alpha-mannosidase II, domain 4"/>
    <property type="match status" value="1"/>
</dbReference>
<dbReference type="InterPro" id="IPR000602">
    <property type="entry name" value="Glyco_hydro_38_N"/>
</dbReference>
<dbReference type="Proteomes" id="UP000234335">
    <property type="component" value="Unassembled WGS sequence"/>
</dbReference>
<dbReference type="InterPro" id="IPR027291">
    <property type="entry name" value="Glyco_hydro_38_N_sf"/>
</dbReference>
<protein>
    <submittedName>
        <fullName evidence="6">Glycoside hydrolase</fullName>
    </submittedName>
</protein>
<dbReference type="SUPFAM" id="SSF88688">
    <property type="entry name" value="Families 57/38 glycoside transferase middle domain"/>
    <property type="match status" value="1"/>
</dbReference>
<dbReference type="GO" id="GO:0006013">
    <property type="term" value="P:mannose metabolic process"/>
    <property type="evidence" value="ECO:0007669"/>
    <property type="project" value="InterPro"/>
</dbReference>
<dbReference type="Pfam" id="PF09261">
    <property type="entry name" value="Alpha-mann_mid"/>
    <property type="match status" value="1"/>
</dbReference>
<dbReference type="EMBL" id="PKGS01000006">
    <property type="protein sequence ID" value="PKZ15688.1"/>
    <property type="molecule type" value="Genomic_DNA"/>
</dbReference>
<evidence type="ECO:0000259" key="5">
    <source>
        <dbReference type="SMART" id="SM00872"/>
    </source>
</evidence>
<feature type="domain" description="Glycoside hydrolase family 38 central" evidence="5">
    <location>
        <begin position="294"/>
        <end position="366"/>
    </location>
</feature>
<dbReference type="GO" id="GO:0009313">
    <property type="term" value="P:oligosaccharide catabolic process"/>
    <property type="evidence" value="ECO:0007669"/>
    <property type="project" value="TreeGrafter"/>
</dbReference>
<sequence>MKKTVHIISHTHWDREWYMPLENHTMRLVDLVDGVIEACEDESFKYFQFDGQYLPIEDYLKVKPENKEILYKLIKDGKIIIGPWYILQDAFLTSAESNIKDLQLGLKKSKKLGKPAQIGYFPDTFGNIGQAAQILNKANIDVAYFGRGVKATGLNNIVVEDFTSKNSELFWQAPDGSQVLGILFANWYCNGVDIPMATARLKKYMDQKIADMEKYASTNQLLLMNGCDHSPVQKNIGKIIEKANSLYDDYEFIHSNLDKYYEAVKKEIDPNKLATIKGELRSQATDGWYTLQGTSSSRYYLKKANKTLEMRLEEISQPLYTIFVNKELYPNDSFDYIYERLISNHPHDSICGCSIDSVHDGNERRFKDAGEALDYLDDKAREFIADNTYNDSDDISFAIINTLPYKRSRLVSVDLDFKKEYFGENFRKVVNELNAISLPELKLIDERGCEIAADIRDMGTNFSYELPEDSFRKPYFTRQVNVTFLADIDSYEKKIFRLVKGDGKFKDLKVKKDVVSNDYFEIRINDNASLDITDKNTGNVYKNIFMIEDSGDIGNEYIYRQSYDKKRILGGKLISKDIHKSSDKFTIKLKEKISIPKSAADSLKEEQITLVDITNRKSNRAEEYVDMIVEKTISIYDKKRTIACHIKLKNIAKDHRVRILFGHSLDTSVIHAESIFETVKRDMYPPKTWVNPDYSQNLNRYVQVKDEKDKGFTISSLGIAEYEQVKNEGLYLTLFRSIGELGDWGYFPTPEAQLLGDKGEMEFDLYLDIFSEKANTSIQRALAERVPFFDVKLGKNIANQKENIIPNVDLGENLYSVLYRNDKKEAIFRAYNPDDKEKNINADGVIYNILGDKKEEKTVYKNTLDAFEIRTIKLDI</sequence>
<dbReference type="Gene3D" id="1.20.1270.50">
    <property type="entry name" value="Glycoside hydrolase family 38, central domain"/>
    <property type="match status" value="1"/>
</dbReference>
<organism evidence="6 7">
    <name type="scientific">Anaerococcus octavius</name>
    <dbReference type="NCBI Taxonomy" id="54007"/>
    <lineage>
        <taxon>Bacteria</taxon>
        <taxon>Bacillati</taxon>
        <taxon>Bacillota</taxon>
        <taxon>Tissierellia</taxon>
        <taxon>Tissierellales</taxon>
        <taxon>Peptoniphilaceae</taxon>
        <taxon>Anaerococcus</taxon>
    </lineage>
</organism>
<dbReference type="SMART" id="SM00872">
    <property type="entry name" value="Alpha-mann_mid"/>
    <property type="match status" value="1"/>
</dbReference>
<dbReference type="AlphaFoldDB" id="A0A2I1M6E4"/>
<dbReference type="InterPro" id="IPR011013">
    <property type="entry name" value="Gal_mutarotase_sf_dom"/>
</dbReference>
<evidence type="ECO:0000256" key="4">
    <source>
        <dbReference type="ARBA" id="ARBA00023295"/>
    </source>
</evidence>
<dbReference type="InterPro" id="IPR011330">
    <property type="entry name" value="Glyco_hydro/deAcase_b/a-brl"/>
</dbReference>
<dbReference type="GO" id="GO:0030246">
    <property type="term" value="F:carbohydrate binding"/>
    <property type="evidence" value="ECO:0007669"/>
    <property type="project" value="InterPro"/>
</dbReference>
<dbReference type="Pfam" id="PF18438">
    <property type="entry name" value="Glyco_hydro_38"/>
    <property type="match status" value="1"/>
</dbReference>
<dbReference type="GO" id="GO:0046872">
    <property type="term" value="F:metal ion binding"/>
    <property type="evidence" value="ECO:0007669"/>
    <property type="project" value="UniProtKB-KW"/>
</dbReference>
<comment type="caution">
    <text evidence="6">The sequence shown here is derived from an EMBL/GenBank/DDBJ whole genome shotgun (WGS) entry which is preliminary data.</text>
</comment>
<gene>
    <name evidence="6" type="ORF">CYJ34_07760</name>
</gene>
<dbReference type="SUPFAM" id="SSF74650">
    <property type="entry name" value="Galactose mutarotase-like"/>
    <property type="match status" value="1"/>
</dbReference>
<evidence type="ECO:0000313" key="6">
    <source>
        <dbReference type="EMBL" id="PKZ15688.1"/>
    </source>
</evidence>
<keyword evidence="7" id="KW-1185">Reference proteome</keyword>
<evidence type="ECO:0000256" key="3">
    <source>
        <dbReference type="ARBA" id="ARBA00022801"/>
    </source>
</evidence>
<proteinExistence type="inferred from homology"/>
<reference evidence="6 7" key="1">
    <citation type="submission" date="2017-12" db="EMBL/GenBank/DDBJ databases">
        <title>Phylogenetic diversity of female urinary microbiome.</title>
        <authorList>
            <person name="Thomas-White K."/>
            <person name="Wolfe A.J."/>
        </authorList>
    </citation>
    <scope>NUCLEOTIDE SEQUENCE [LARGE SCALE GENOMIC DNA]</scope>
    <source>
        <strain evidence="6 7">UMB0119</strain>
    </source>
</reference>
<evidence type="ECO:0000313" key="7">
    <source>
        <dbReference type="Proteomes" id="UP000234335"/>
    </source>
</evidence>
<dbReference type="Gene3D" id="2.60.40.2210">
    <property type="match status" value="1"/>
</dbReference>
<keyword evidence="2" id="KW-0479">Metal-binding</keyword>
<comment type="similarity">
    <text evidence="1">Belongs to the glycosyl hydrolase 38 family.</text>
</comment>
<dbReference type="Pfam" id="PF01074">
    <property type="entry name" value="Glyco_hydro_38N"/>
    <property type="match status" value="1"/>
</dbReference>
<dbReference type="InterPro" id="IPR037094">
    <property type="entry name" value="Glyco_hydro_38_cen_sf"/>
</dbReference>
<dbReference type="InterPro" id="IPR041509">
    <property type="entry name" value="GH38_beta-1"/>
</dbReference>
<dbReference type="Pfam" id="PF07748">
    <property type="entry name" value="Glyco_hydro_38C"/>
    <property type="match status" value="1"/>
</dbReference>
<evidence type="ECO:0000256" key="2">
    <source>
        <dbReference type="ARBA" id="ARBA00022723"/>
    </source>
</evidence>
<evidence type="ECO:0000256" key="1">
    <source>
        <dbReference type="ARBA" id="ARBA00009792"/>
    </source>
</evidence>
<dbReference type="InterPro" id="IPR011682">
    <property type="entry name" value="Glyco_hydro_38_C"/>
</dbReference>
<dbReference type="Gene3D" id="3.20.110.10">
    <property type="entry name" value="Glycoside hydrolase 38, N terminal domain"/>
    <property type="match status" value="1"/>
</dbReference>
<dbReference type="GO" id="GO:0004559">
    <property type="term" value="F:alpha-mannosidase activity"/>
    <property type="evidence" value="ECO:0007669"/>
    <property type="project" value="InterPro"/>
</dbReference>
<accession>A0A2I1M6E4</accession>